<feature type="non-terminal residue" evidence="6">
    <location>
        <position position="1"/>
    </location>
</feature>
<accession>A0A6H5HJT5</accession>
<keyword evidence="3" id="KW-0143">Chaperone</keyword>
<dbReference type="AlphaFoldDB" id="A0A6H5HJT5"/>
<organism evidence="6 7">
    <name type="scientific">Nesidiocoris tenuis</name>
    <dbReference type="NCBI Taxonomy" id="355587"/>
    <lineage>
        <taxon>Eukaryota</taxon>
        <taxon>Metazoa</taxon>
        <taxon>Ecdysozoa</taxon>
        <taxon>Arthropoda</taxon>
        <taxon>Hexapoda</taxon>
        <taxon>Insecta</taxon>
        <taxon>Pterygota</taxon>
        <taxon>Neoptera</taxon>
        <taxon>Paraneoptera</taxon>
        <taxon>Hemiptera</taxon>
        <taxon>Heteroptera</taxon>
        <taxon>Panheteroptera</taxon>
        <taxon>Cimicomorpha</taxon>
        <taxon>Miridae</taxon>
        <taxon>Dicyphina</taxon>
        <taxon>Nesidiocoris</taxon>
    </lineage>
</organism>
<keyword evidence="5" id="KW-0175">Coiled coil</keyword>
<dbReference type="FunFam" id="1.10.287.370:FF:000005">
    <property type="entry name" value="Prefoldin subunit 4"/>
    <property type="match status" value="1"/>
</dbReference>
<evidence type="ECO:0000256" key="4">
    <source>
        <dbReference type="ARBA" id="ARBA00024667"/>
    </source>
</evidence>
<dbReference type="SUPFAM" id="SSF46579">
    <property type="entry name" value="Prefoldin"/>
    <property type="match status" value="1"/>
</dbReference>
<proteinExistence type="inferred from homology"/>
<evidence type="ECO:0000256" key="3">
    <source>
        <dbReference type="ARBA" id="ARBA00023186"/>
    </source>
</evidence>
<dbReference type="InterPro" id="IPR016661">
    <property type="entry name" value="PFDN4"/>
</dbReference>
<evidence type="ECO:0000256" key="2">
    <source>
        <dbReference type="ARBA" id="ARBA00011695"/>
    </source>
</evidence>
<dbReference type="GO" id="GO:0006457">
    <property type="term" value="P:protein folding"/>
    <property type="evidence" value="ECO:0007669"/>
    <property type="project" value="InterPro"/>
</dbReference>
<evidence type="ECO:0000313" key="6">
    <source>
        <dbReference type="EMBL" id="CAB0017383.1"/>
    </source>
</evidence>
<evidence type="ECO:0008006" key="8">
    <source>
        <dbReference type="Google" id="ProtNLM"/>
    </source>
</evidence>
<comment type="subunit">
    <text evidence="2">Heterohexamer of two PFD-alpha type and four PFD-beta type subunits.</text>
</comment>
<evidence type="ECO:0000313" key="7">
    <source>
        <dbReference type="Proteomes" id="UP000479000"/>
    </source>
</evidence>
<dbReference type="EMBL" id="CADCXU010031329">
    <property type="protein sequence ID" value="CAB0017383.1"/>
    <property type="molecule type" value="Genomic_DNA"/>
</dbReference>
<dbReference type="Proteomes" id="UP000479000">
    <property type="component" value="Unassembled WGS sequence"/>
</dbReference>
<sequence>DVQVNVLLDDQKKINRFARLHAKNDEISQEITDKKNDLQNLADAADELELLDDDDEVPFVIGESHIFEKVSAARENIAQIKSKVESAIQDLQSTIDDQNAEMSNLKAELYAKFGNSINLEKED</sequence>
<dbReference type="PANTHER" id="PTHR21100:SF9">
    <property type="entry name" value="PREFOLDIN SUBUNIT 4"/>
    <property type="match status" value="1"/>
</dbReference>
<feature type="coiled-coil region" evidence="5">
    <location>
        <begin position="24"/>
        <end position="108"/>
    </location>
</feature>
<comment type="function">
    <text evidence="4">Binds specifically to cytosolic chaperonin (c-CPN) and transfers target proteins to it. Binds to nascent polypeptide chain and promotes folding in an environment in which there are many competing pathways for nonnative proteins.</text>
</comment>
<dbReference type="InterPro" id="IPR009053">
    <property type="entry name" value="Prefoldin"/>
</dbReference>
<dbReference type="Pfam" id="PF01920">
    <property type="entry name" value="Prefoldin_2"/>
    <property type="match status" value="1"/>
</dbReference>
<dbReference type="Gene3D" id="1.10.287.370">
    <property type="match status" value="1"/>
</dbReference>
<gene>
    <name evidence="6" type="ORF">NTEN_LOCUS21400</name>
</gene>
<evidence type="ECO:0000256" key="1">
    <source>
        <dbReference type="ARBA" id="ARBA00008045"/>
    </source>
</evidence>
<dbReference type="PANTHER" id="PTHR21100">
    <property type="entry name" value="PREFOLDIN SUBUNIT 4"/>
    <property type="match status" value="1"/>
</dbReference>
<dbReference type="PIRSF" id="PIRSF016477">
    <property type="entry name" value="Prefoldin_subunit_4"/>
    <property type="match status" value="1"/>
</dbReference>
<dbReference type="GO" id="GO:0016272">
    <property type="term" value="C:prefoldin complex"/>
    <property type="evidence" value="ECO:0007669"/>
    <property type="project" value="InterPro"/>
</dbReference>
<dbReference type="InterPro" id="IPR002777">
    <property type="entry name" value="PFD_beta-like"/>
</dbReference>
<dbReference type="GO" id="GO:0005737">
    <property type="term" value="C:cytoplasm"/>
    <property type="evidence" value="ECO:0007669"/>
    <property type="project" value="UniProtKB-ARBA"/>
</dbReference>
<comment type="similarity">
    <text evidence="1">Belongs to the prefoldin subunit beta family.</text>
</comment>
<keyword evidence="7" id="KW-1185">Reference proteome</keyword>
<dbReference type="OrthoDB" id="10250441at2759"/>
<evidence type="ECO:0000256" key="5">
    <source>
        <dbReference type="SAM" id="Coils"/>
    </source>
</evidence>
<protein>
    <recommendedName>
        <fullName evidence="8">Prefoldin subunit 4</fullName>
    </recommendedName>
</protein>
<dbReference type="GO" id="GO:0051082">
    <property type="term" value="F:unfolded protein binding"/>
    <property type="evidence" value="ECO:0007669"/>
    <property type="project" value="InterPro"/>
</dbReference>
<name>A0A6H5HJT5_9HEMI</name>
<reference evidence="6 7" key="1">
    <citation type="submission" date="2020-02" db="EMBL/GenBank/DDBJ databases">
        <authorList>
            <person name="Ferguson B K."/>
        </authorList>
    </citation>
    <scope>NUCLEOTIDE SEQUENCE [LARGE SCALE GENOMIC DNA]</scope>
</reference>